<dbReference type="EMBL" id="JAAAHW010005526">
    <property type="protein sequence ID" value="KAF9968048.1"/>
    <property type="molecule type" value="Genomic_DNA"/>
</dbReference>
<protein>
    <submittedName>
        <fullName evidence="1">Uncharacterized protein</fullName>
    </submittedName>
</protein>
<dbReference type="Proteomes" id="UP000749646">
    <property type="component" value="Unassembled WGS sequence"/>
</dbReference>
<keyword evidence="2" id="KW-1185">Reference proteome</keyword>
<sequence length="60" mass="7085">MEEFQLFRLLGTTDFEKIFCSQVEGKNVIYWEDIEQLFPGVKCVKFHGIAINMTRDLNQN</sequence>
<proteinExistence type="predicted"/>
<comment type="caution">
    <text evidence="1">The sequence shown here is derived from an EMBL/GenBank/DDBJ whole genome shotgun (WGS) entry which is preliminary data.</text>
</comment>
<dbReference type="OrthoDB" id="2434002at2759"/>
<evidence type="ECO:0000313" key="2">
    <source>
        <dbReference type="Proteomes" id="UP000749646"/>
    </source>
</evidence>
<dbReference type="AlphaFoldDB" id="A0A9P6JE22"/>
<gene>
    <name evidence="1" type="ORF">BGZ65_012822</name>
</gene>
<feature type="non-terminal residue" evidence="1">
    <location>
        <position position="60"/>
    </location>
</feature>
<evidence type="ECO:0000313" key="1">
    <source>
        <dbReference type="EMBL" id="KAF9968048.1"/>
    </source>
</evidence>
<organism evidence="1 2">
    <name type="scientific">Modicella reniformis</name>
    <dbReference type="NCBI Taxonomy" id="1440133"/>
    <lineage>
        <taxon>Eukaryota</taxon>
        <taxon>Fungi</taxon>
        <taxon>Fungi incertae sedis</taxon>
        <taxon>Mucoromycota</taxon>
        <taxon>Mortierellomycotina</taxon>
        <taxon>Mortierellomycetes</taxon>
        <taxon>Mortierellales</taxon>
        <taxon>Mortierellaceae</taxon>
        <taxon>Modicella</taxon>
    </lineage>
</organism>
<reference evidence="1" key="1">
    <citation type="journal article" date="2020" name="Fungal Divers.">
        <title>Resolving the Mortierellaceae phylogeny through synthesis of multi-gene phylogenetics and phylogenomics.</title>
        <authorList>
            <person name="Vandepol N."/>
            <person name="Liber J."/>
            <person name="Desiro A."/>
            <person name="Na H."/>
            <person name="Kennedy M."/>
            <person name="Barry K."/>
            <person name="Grigoriev I.V."/>
            <person name="Miller A.N."/>
            <person name="O'Donnell K."/>
            <person name="Stajich J.E."/>
            <person name="Bonito G."/>
        </authorList>
    </citation>
    <scope>NUCLEOTIDE SEQUENCE</scope>
    <source>
        <strain evidence="1">MES-2147</strain>
    </source>
</reference>
<name>A0A9P6JE22_9FUNG</name>
<accession>A0A9P6JE22</accession>